<keyword evidence="1" id="KW-0472">Membrane</keyword>
<protein>
    <submittedName>
        <fullName evidence="2">Uncharacterized protein</fullName>
    </submittedName>
</protein>
<feature type="transmembrane region" description="Helical" evidence="1">
    <location>
        <begin position="32"/>
        <end position="54"/>
    </location>
</feature>
<keyword evidence="1" id="KW-0812">Transmembrane</keyword>
<dbReference type="STRING" id="1288291.A0A059F4F4"/>
<dbReference type="Proteomes" id="UP000030655">
    <property type="component" value="Unassembled WGS sequence"/>
</dbReference>
<dbReference type="GO" id="GO:0042147">
    <property type="term" value="P:retrograde transport, endosome to Golgi"/>
    <property type="evidence" value="ECO:0007669"/>
    <property type="project" value="InterPro"/>
</dbReference>
<proteinExistence type="predicted"/>
<keyword evidence="3" id="KW-1185">Reference proteome</keyword>
<gene>
    <name evidence="2" type="ORF">H312_00430</name>
</gene>
<reference evidence="3" key="1">
    <citation type="submission" date="2013-02" db="EMBL/GenBank/DDBJ databases">
        <authorList>
            <consortium name="The Broad Institute Genome Sequencing Platform"/>
            <person name="Cuomo C."/>
            <person name="Becnel J."/>
            <person name="Sanscrainte N."/>
            <person name="Walker B."/>
            <person name="Young S.K."/>
            <person name="Zeng Q."/>
            <person name="Gargeya S."/>
            <person name="Fitzgerald M."/>
            <person name="Haas B."/>
            <person name="Abouelleil A."/>
            <person name="Alvarado L."/>
            <person name="Arachchi H.M."/>
            <person name="Berlin A.M."/>
            <person name="Chapman S.B."/>
            <person name="Dewar J."/>
            <person name="Goldberg J."/>
            <person name="Griggs A."/>
            <person name="Gujja S."/>
            <person name="Hansen M."/>
            <person name="Howarth C."/>
            <person name="Imamovic A."/>
            <person name="Larimer J."/>
            <person name="McCowan C."/>
            <person name="Murphy C."/>
            <person name="Neiman D."/>
            <person name="Pearson M."/>
            <person name="Priest M."/>
            <person name="Roberts A."/>
            <person name="Saif S."/>
            <person name="Shea T."/>
            <person name="Sisk P."/>
            <person name="Sykes S."/>
            <person name="Wortman J."/>
            <person name="Nusbaum C."/>
            <person name="Birren B."/>
        </authorList>
    </citation>
    <scope>NUCLEOTIDE SEQUENCE [LARGE SCALE GENOMIC DNA]</scope>
    <source>
        <strain evidence="3">PRA339</strain>
    </source>
</reference>
<evidence type="ECO:0000313" key="3">
    <source>
        <dbReference type="Proteomes" id="UP000030655"/>
    </source>
</evidence>
<dbReference type="GO" id="GO:0005829">
    <property type="term" value="C:cytosol"/>
    <property type="evidence" value="ECO:0007669"/>
    <property type="project" value="GOC"/>
</dbReference>
<dbReference type="PANTHER" id="PTHR21493:SF9">
    <property type="entry name" value="GOLGI TRANSPORT PROTEIN 1-RELATED"/>
    <property type="match status" value="1"/>
</dbReference>
<accession>A0A059F4F4</accession>
<feature type="transmembrane region" description="Helical" evidence="1">
    <location>
        <begin position="6"/>
        <end position="25"/>
    </location>
</feature>
<evidence type="ECO:0000256" key="1">
    <source>
        <dbReference type="SAM" id="Phobius"/>
    </source>
</evidence>
<organism evidence="2 3">
    <name type="scientific">Anncaliia algerae PRA339</name>
    <dbReference type="NCBI Taxonomy" id="1288291"/>
    <lineage>
        <taxon>Eukaryota</taxon>
        <taxon>Fungi</taxon>
        <taxon>Fungi incertae sedis</taxon>
        <taxon>Microsporidia</taxon>
        <taxon>Tubulinosematoidea</taxon>
        <taxon>Tubulinosematidae</taxon>
        <taxon>Anncaliia</taxon>
    </lineage>
</organism>
<dbReference type="EMBL" id="KK365132">
    <property type="protein sequence ID" value="KCZ82153.1"/>
    <property type="molecule type" value="Genomic_DNA"/>
</dbReference>
<dbReference type="InterPro" id="IPR045176">
    <property type="entry name" value="Got1"/>
</dbReference>
<dbReference type="GO" id="GO:0006888">
    <property type="term" value="P:endoplasmic reticulum to Golgi vesicle-mediated transport"/>
    <property type="evidence" value="ECO:0007669"/>
    <property type="project" value="InterPro"/>
</dbReference>
<keyword evidence="1" id="KW-1133">Transmembrane helix</keyword>
<name>A0A059F4F4_9MICR</name>
<reference evidence="2 3" key="2">
    <citation type="submission" date="2014-03" db="EMBL/GenBank/DDBJ databases">
        <title>The Genome Sequence of Anncaliia algerae insect isolate PRA339.</title>
        <authorList>
            <consortium name="The Broad Institute Genome Sequencing Platform"/>
            <consortium name="The Broad Institute Genome Sequencing Center for Infectious Disease"/>
            <person name="Cuomo C."/>
            <person name="Becnel J."/>
            <person name="Sanscrainte N."/>
            <person name="Walker B."/>
            <person name="Young S.K."/>
            <person name="Zeng Q."/>
            <person name="Gargeya S."/>
            <person name="Fitzgerald M."/>
            <person name="Haas B."/>
            <person name="Abouelleil A."/>
            <person name="Alvarado L."/>
            <person name="Arachchi H.M."/>
            <person name="Berlin A.M."/>
            <person name="Chapman S.B."/>
            <person name="Dewar J."/>
            <person name="Goldberg J."/>
            <person name="Griggs A."/>
            <person name="Gujja S."/>
            <person name="Hansen M."/>
            <person name="Howarth C."/>
            <person name="Imamovic A."/>
            <person name="Larimer J."/>
            <person name="McCowan C."/>
            <person name="Murphy C."/>
            <person name="Neiman D."/>
            <person name="Pearson M."/>
            <person name="Priest M."/>
            <person name="Roberts A."/>
            <person name="Saif S."/>
            <person name="Shea T."/>
            <person name="Sisk P."/>
            <person name="Sykes S."/>
            <person name="Wortman J."/>
            <person name="Nusbaum C."/>
            <person name="Birren B."/>
        </authorList>
    </citation>
    <scope>NUCLEOTIDE SEQUENCE [LARGE SCALE GENOMIC DNA]</scope>
    <source>
        <strain evidence="2 3">PRA339</strain>
    </source>
</reference>
<evidence type="ECO:0000313" key="2">
    <source>
        <dbReference type="EMBL" id="KCZ82153.1"/>
    </source>
</evidence>
<dbReference type="HOGENOM" id="CLU_166317_0_0_1"/>
<dbReference type="PANTHER" id="PTHR21493">
    <property type="entry name" value="CGI-141-RELATED/LIPASE CONTAINING PROTEIN"/>
    <property type="match status" value="1"/>
</dbReference>
<feature type="transmembrane region" description="Helical" evidence="1">
    <location>
        <begin position="66"/>
        <end position="92"/>
    </location>
</feature>
<dbReference type="VEuPathDB" id="MicrosporidiaDB:H312_00430"/>
<dbReference type="OrthoDB" id="2193718at2759"/>
<dbReference type="AlphaFoldDB" id="A0A059F4F4"/>
<sequence>METSETGIFTILFGFMFFIMGFLLFSDKAMILAGNILIIAGVIIYNRGSFSLFISRSKIKGTTLFILGLAFMVKKAVFFGFIIEMIGILLIISERIPSFKSILRRIFLKLFKIIK</sequence>